<protein>
    <submittedName>
        <fullName evidence="3">Membrane protein PM19L</fullName>
    </submittedName>
</protein>
<dbReference type="eggNOG" id="ENOG502RY1F">
    <property type="taxonomic scope" value="Eukaryota"/>
</dbReference>
<gene>
    <name evidence="3" type="primary">LOC101492128</name>
</gene>
<keyword evidence="1" id="KW-1133">Transmembrane helix</keyword>
<dbReference type="PaxDb" id="3827-XP_004508351.1"/>
<proteinExistence type="predicted"/>
<dbReference type="Proteomes" id="UP000087171">
    <property type="component" value="Chromosome Ca7"/>
</dbReference>
<reference evidence="3" key="2">
    <citation type="submission" date="2025-08" db="UniProtKB">
        <authorList>
            <consortium name="RefSeq"/>
        </authorList>
    </citation>
    <scope>IDENTIFICATION</scope>
    <source>
        <tissue evidence="3">Etiolated seedlings</tissue>
    </source>
</reference>
<dbReference type="KEGG" id="cam:101492128"/>
<evidence type="ECO:0000313" key="3">
    <source>
        <dbReference type="RefSeq" id="XP_004508351.1"/>
    </source>
</evidence>
<accession>A0A1S2YQI7</accession>
<dbReference type="PANTHER" id="PTHR33294:SF3">
    <property type="entry name" value="AWPM-19-LIKE FAMILY PROTEIN"/>
    <property type="match status" value="1"/>
</dbReference>
<keyword evidence="1" id="KW-0472">Membrane</keyword>
<feature type="transmembrane region" description="Helical" evidence="1">
    <location>
        <begin position="55"/>
        <end position="81"/>
    </location>
</feature>
<dbReference type="AlphaFoldDB" id="A0A1S2YQI7"/>
<evidence type="ECO:0000313" key="2">
    <source>
        <dbReference type="Proteomes" id="UP000087171"/>
    </source>
</evidence>
<organism evidence="2 3">
    <name type="scientific">Cicer arietinum</name>
    <name type="common">Chickpea</name>
    <name type="synonym">Garbanzo</name>
    <dbReference type="NCBI Taxonomy" id="3827"/>
    <lineage>
        <taxon>Eukaryota</taxon>
        <taxon>Viridiplantae</taxon>
        <taxon>Streptophyta</taxon>
        <taxon>Embryophyta</taxon>
        <taxon>Tracheophyta</taxon>
        <taxon>Spermatophyta</taxon>
        <taxon>Magnoliopsida</taxon>
        <taxon>eudicotyledons</taxon>
        <taxon>Gunneridae</taxon>
        <taxon>Pentapetalae</taxon>
        <taxon>rosids</taxon>
        <taxon>fabids</taxon>
        <taxon>Fabales</taxon>
        <taxon>Fabaceae</taxon>
        <taxon>Papilionoideae</taxon>
        <taxon>50 kb inversion clade</taxon>
        <taxon>NPAAA clade</taxon>
        <taxon>Hologalegina</taxon>
        <taxon>IRL clade</taxon>
        <taxon>Cicereae</taxon>
        <taxon>Cicer</taxon>
    </lineage>
</organism>
<dbReference type="RefSeq" id="XP_004508351.1">
    <property type="nucleotide sequence ID" value="XM_004508294.3"/>
</dbReference>
<dbReference type="GeneID" id="101492128"/>
<dbReference type="PANTHER" id="PTHR33294">
    <property type="entry name" value="AWPM-19-LIKE FAMILY PROTEIN"/>
    <property type="match status" value="1"/>
</dbReference>
<evidence type="ECO:0000256" key="1">
    <source>
        <dbReference type="SAM" id="Phobius"/>
    </source>
</evidence>
<dbReference type="STRING" id="3827.A0A1S2YQI7"/>
<keyword evidence="2" id="KW-1185">Reference proteome</keyword>
<dbReference type="OrthoDB" id="779714at2759"/>
<keyword evidence="1" id="KW-0812">Transmembrane</keyword>
<dbReference type="InterPro" id="IPR008390">
    <property type="entry name" value="AWPM-19"/>
</dbReference>
<feature type="transmembrane region" description="Helical" evidence="1">
    <location>
        <begin position="101"/>
        <end position="121"/>
    </location>
</feature>
<name>A0A1S2YQI7_CICAR</name>
<dbReference type="Pfam" id="PF05512">
    <property type="entry name" value="AWPM-19"/>
    <property type="match status" value="1"/>
</dbReference>
<feature type="transmembrane region" description="Helical" evidence="1">
    <location>
        <begin position="12"/>
        <end position="34"/>
    </location>
</feature>
<sequence>MAMASEGPKSAALILLTLNLVLYFIVIVIASWAMNHGIQRSKETASVLSIPARIFPIYFPIGNMATGFYIIFTLIAGVVGFTTSLTGLNNIFQWNAPNLNAAAISSLTTWALTLLAMGFACKEIELGWTNSNLRTLETITIIVSATQLLCTGVIHVGASEVAHRIGRV</sequence>
<reference evidence="2" key="1">
    <citation type="journal article" date="2013" name="Nat. Biotechnol.">
        <title>Draft genome sequence of chickpea (Cicer arietinum) provides a resource for trait improvement.</title>
        <authorList>
            <person name="Varshney R.K."/>
            <person name="Song C."/>
            <person name="Saxena R.K."/>
            <person name="Azam S."/>
            <person name="Yu S."/>
            <person name="Sharpe A.G."/>
            <person name="Cannon S."/>
            <person name="Baek J."/>
            <person name="Rosen B.D."/>
            <person name="Tar'an B."/>
            <person name="Millan T."/>
            <person name="Zhang X."/>
            <person name="Ramsay L.D."/>
            <person name="Iwata A."/>
            <person name="Wang Y."/>
            <person name="Nelson W."/>
            <person name="Farmer A.D."/>
            <person name="Gaur P.M."/>
            <person name="Soderlund C."/>
            <person name="Penmetsa R.V."/>
            <person name="Xu C."/>
            <person name="Bharti A.K."/>
            <person name="He W."/>
            <person name="Winter P."/>
            <person name="Zhao S."/>
            <person name="Hane J.K."/>
            <person name="Carrasquilla-Garcia N."/>
            <person name="Condie J.A."/>
            <person name="Upadhyaya H.D."/>
            <person name="Luo M.C."/>
            <person name="Thudi M."/>
            <person name="Gowda C.L."/>
            <person name="Singh N.P."/>
            <person name="Lichtenzveig J."/>
            <person name="Gali K.K."/>
            <person name="Rubio J."/>
            <person name="Nadarajan N."/>
            <person name="Dolezel J."/>
            <person name="Bansal K.C."/>
            <person name="Xu X."/>
            <person name="Edwards D."/>
            <person name="Zhang G."/>
            <person name="Kahl G."/>
            <person name="Gil J."/>
            <person name="Singh K.B."/>
            <person name="Datta S.K."/>
            <person name="Jackson S.A."/>
            <person name="Wang J."/>
            <person name="Cook D.R."/>
        </authorList>
    </citation>
    <scope>NUCLEOTIDE SEQUENCE [LARGE SCALE GENOMIC DNA]</scope>
    <source>
        <strain evidence="2">cv. CDC Frontier</strain>
    </source>
</reference>